<dbReference type="FunFam" id="2.60.40.10:FF:000032">
    <property type="entry name" value="palladin isoform X1"/>
    <property type="match status" value="1"/>
</dbReference>
<keyword evidence="3" id="KW-0732">Signal</keyword>
<evidence type="ECO:0000313" key="12">
    <source>
        <dbReference type="Proteomes" id="UP001054945"/>
    </source>
</evidence>
<dbReference type="PANTHER" id="PTHR45080:SF8">
    <property type="entry name" value="IG-LIKE DOMAIN-CONTAINING PROTEIN"/>
    <property type="match status" value="1"/>
</dbReference>
<evidence type="ECO:0000256" key="6">
    <source>
        <dbReference type="ARBA" id="ARBA00022989"/>
    </source>
</evidence>
<evidence type="ECO:0000256" key="9">
    <source>
        <dbReference type="ARBA" id="ARBA00023319"/>
    </source>
</evidence>
<feature type="domain" description="Ig-like" evidence="10">
    <location>
        <begin position="113"/>
        <end position="201"/>
    </location>
</feature>
<dbReference type="AlphaFoldDB" id="A0AAV4TQT0"/>
<proteinExistence type="predicted"/>
<evidence type="ECO:0000256" key="3">
    <source>
        <dbReference type="ARBA" id="ARBA00022729"/>
    </source>
</evidence>
<feature type="domain" description="Ig-like" evidence="10">
    <location>
        <begin position="205"/>
        <end position="298"/>
    </location>
</feature>
<dbReference type="InterPro" id="IPR003599">
    <property type="entry name" value="Ig_sub"/>
</dbReference>
<keyword evidence="2" id="KW-0812">Transmembrane</keyword>
<evidence type="ECO:0000313" key="11">
    <source>
        <dbReference type="EMBL" id="GIY47816.1"/>
    </source>
</evidence>
<dbReference type="InterPro" id="IPR007110">
    <property type="entry name" value="Ig-like_dom"/>
</dbReference>
<dbReference type="SMART" id="SM00409">
    <property type="entry name" value="IG"/>
    <property type="match status" value="3"/>
</dbReference>
<keyword evidence="6" id="KW-1133">Transmembrane helix</keyword>
<evidence type="ECO:0000259" key="10">
    <source>
        <dbReference type="PROSITE" id="PS50835"/>
    </source>
</evidence>
<name>A0AAV4TQT0_CAEEX</name>
<dbReference type="InterPro" id="IPR050958">
    <property type="entry name" value="Cell_Adh-Cytoskel_Orgn"/>
</dbReference>
<organism evidence="11 12">
    <name type="scientific">Caerostris extrusa</name>
    <name type="common">Bark spider</name>
    <name type="synonym">Caerostris bankana</name>
    <dbReference type="NCBI Taxonomy" id="172846"/>
    <lineage>
        <taxon>Eukaryota</taxon>
        <taxon>Metazoa</taxon>
        <taxon>Ecdysozoa</taxon>
        <taxon>Arthropoda</taxon>
        <taxon>Chelicerata</taxon>
        <taxon>Arachnida</taxon>
        <taxon>Araneae</taxon>
        <taxon>Araneomorphae</taxon>
        <taxon>Entelegynae</taxon>
        <taxon>Araneoidea</taxon>
        <taxon>Araneidae</taxon>
        <taxon>Caerostris</taxon>
    </lineage>
</organism>
<evidence type="ECO:0000256" key="4">
    <source>
        <dbReference type="ARBA" id="ARBA00022737"/>
    </source>
</evidence>
<dbReference type="FunFam" id="2.60.40.10:FF:000324">
    <property type="entry name" value="Down syndrome cell adhesion molecule, isoform D"/>
    <property type="match status" value="1"/>
</dbReference>
<comment type="subcellular location">
    <subcellularLocation>
        <location evidence="1">Membrane</location>
        <topology evidence="1">Single-pass membrane protein</topology>
    </subcellularLocation>
</comment>
<gene>
    <name evidence="11" type="primary">DSCAM</name>
    <name evidence="11" type="ORF">CEXT_660361</name>
</gene>
<keyword evidence="8" id="KW-1015">Disulfide bond</keyword>
<dbReference type="InterPro" id="IPR013098">
    <property type="entry name" value="Ig_I-set"/>
</dbReference>
<keyword evidence="7" id="KW-0472">Membrane</keyword>
<dbReference type="PROSITE" id="PS50835">
    <property type="entry name" value="IG_LIKE"/>
    <property type="match status" value="4"/>
</dbReference>
<dbReference type="Pfam" id="PF07679">
    <property type="entry name" value="I-set"/>
    <property type="match status" value="2"/>
</dbReference>
<dbReference type="PANTHER" id="PTHR45080">
    <property type="entry name" value="CONTACTIN 5"/>
    <property type="match status" value="1"/>
</dbReference>
<dbReference type="Proteomes" id="UP001054945">
    <property type="component" value="Unassembled WGS sequence"/>
</dbReference>
<dbReference type="EMBL" id="BPLR01011631">
    <property type="protein sequence ID" value="GIY47816.1"/>
    <property type="molecule type" value="Genomic_DNA"/>
</dbReference>
<protein>
    <submittedName>
        <fullName evidence="11">Down syndrome cell adhesion molecule homolog</fullName>
    </submittedName>
</protein>
<dbReference type="InterPro" id="IPR013783">
    <property type="entry name" value="Ig-like_fold"/>
</dbReference>
<comment type="caution">
    <text evidence="11">The sequence shown here is derived from an EMBL/GenBank/DDBJ whole genome shotgun (WGS) entry which is preliminary data.</text>
</comment>
<keyword evidence="12" id="KW-1185">Reference proteome</keyword>
<dbReference type="Pfam" id="PF13927">
    <property type="entry name" value="Ig_3"/>
    <property type="match status" value="1"/>
</dbReference>
<evidence type="ECO:0000256" key="2">
    <source>
        <dbReference type="ARBA" id="ARBA00022692"/>
    </source>
</evidence>
<evidence type="ECO:0000256" key="7">
    <source>
        <dbReference type="ARBA" id="ARBA00023136"/>
    </source>
</evidence>
<dbReference type="SMART" id="SM00408">
    <property type="entry name" value="IGc2"/>
    <property type="match status" value="3"/>
</dbReference>
<evidence type="ECO:0000256" key="5">
    <source>
        <dbReference type="ARBA" id="ARBA00022889"/>
    </source>
</evidence>
<dbReference type="GO" id="GO:0005886">
    <property type="term" value="C:plasma membrane"/>
    <property type="evidence" value="ECO:0007669"/>
    <property type="project" value="TreeGrafter"/>
</dbReference>
<feature type="domain" description="Ig-like" evidence="10">
    <location>
        <begin position="302"/>
        <end position="340"/>
    </location>
</feature>
<accession>A0AAV4TQT0</accession>
<evidence type="ECO:0000256" key="1">
    <source>
        <dbReference type="ARBA" id="ARBA00004167"/>
    </source>
</evidence>
<keyword evidence="5" id="KW-0130">Cell adhesion</keyword>
<feature type="domain" description="Ig-like" evidence="10">
    <location>
        <begin position="21"/>
        <end position="111"/>
    </location>
</feature>
<dbReference type="FunFam" id="2.60.40.10:FF:000017">
    <property type="entry name" value="Down syndrome cell adhesion molecule b"/>
    <property type="match status" value="1"/>
</dbReference>
<dbReference type="GO" id="GO:0007156">
    <property type="term" value="P:homophilic cell adhesion via plasma membrane adhesion molecules"/>
    <property type="evidence" value="ECO:0007669"/>
    <property type="project" value="TreeGrafter"/>
</dbReference>
<keyword evidence="4" id="KW-0677">Repeat</keyword>
<sequence>MPFNAGEKVRLEIYPHSSSLPRITFHQALINAEEGSAIELPCVAQGNPPPSYRWMKDEMGNLSVIKEDERVGLLQGALVIGRVVQKDAGKYQCIVRNSIGETRIESALAVTAPLQVTVLPQYQVLSTGEEATFRCNVTGYPVHTMAWLKDQRPIVATDRVQFSSRDVLHIASLRREDRGMYQCFVYNDNGGAQGTVELKISDVPPSIVSAFSEQTLQPGSMVSLKCIVMGSPLPGVTWHFYSSDMGQTGRISMGDYISEDVRVVSFFNISEVLEEDGGEYGCEASNDVGSASHFARLNVFGPAFVRPMLNVTAISGEELVLKCPYGGYPIKSIRWIASKY</sequence>
<dbReference type="Gene3D" id="2.60.40.10">
    <property type="entry name" value="Immunoglobulins"/>
    <property type="match status" value="3"/>
</dbReference>
<dbReference type="SUPFAM" id="SSF48726">
    <property type="entry name" value="Immunoglobulin"/>
    <property type="match status" value="3"/>
</dbReference>
<dbReference type="InterPro" id="IPR003598">
    <property type="entry name" value="Ig_sub2"/>
</dbReference>
<dbReference type="InterPro" id="IPR036179">
    <property type="entry name" value="Ig-like_dom_sf"/>
</dbReference>
<evidence type="ECO:0000256" key="8">
    <source>
        <dbReference type="ARBA" id="ARBA00023157"/>
    </source>
</evidence>
<keyword evidence="9" id="KW-0393">Immunoglobulin domain</keyword>
<reference evidence="11 12" key="1">
    <citation type="submission" date="2021-06" db="EMBL/GenBank/DDBJ databases">
        <title>Caerostris extrusa draft genome.</title>
        <authorList>
            <person name="Kono N."/>
            <person name="Arakawa K."/>
        </authorList>
    </citation>
    <scope>NUCLEOTIDE SEQUENCE [LARGE SCALE GENOMIC DNA]</scope>
</reference>